<name>A0A381N9F1_9ZZZZ</name>
<evidence type="ECO:0000256" key="1">
    <source>
        <dbReference type="SAM" id="Coils"/>
    </source>
</evidence>
<gene>
    <name evidence="2" type="ORF">METZ01_LOCUS3933</name>
</gene>
<keyword evidence="1" id="KW-0175">Coiled coil</keyword>
<protein>
    <submittedName>
        <fullName evidence="2">Uncharacterized protein</fullName>
    </submittedName>
</protein>
<evidence type="ECO:0000313" key="2">
    <source>
        <dbReference type="EMBL" id="SUZ51079.1"/>
    </source>
</evidence>
<reference evidence="2" key="1">
    <citation type="submission" date="2018-05" db="EMBL/GenBank/DDBJ databases">
        <authorList>
            <person name="Lanie J.A."/>
            <person name="Ng W.-L."/>
            <person name="Kazmierczak K.M."/>
            <person name="Andrzejewski T.M."/>
            <person name="Davidsen T.M."/>
            <person name="Wayne K.J."/>
            <person name="Tettelin H."/>
            <person name="Glass J.I."/>
            <person name="Rusch D."/>
            <person name="Podicherti R."/>
            <person name="Tsui H.-C.T."/>
            <person name="Winkler M.E."/>
        </authorList>
    </citation>
    <scope>NUCLEOTIDE SEQUENCE</scope>
</reference>
<dbReference type="AlphaFoldDB" id="A0A381N9F1"/>
<dbReference type="EMBL" id="UINC01000205">
    <property type="protein sequence ID" value="SUZ51079.1"/>
    <property type="molecule type" value="Genomic_DNA"/>
</dbReference>
<organism evidence="2">
    <name type="scientific">marine metagenome</name>
    <dbReference type="NCBI Taxonomy" id="408172"/>
    <lineage>
        <taxon>unclassified sequences</taxon>
        <taxon>metagenomes</taxon>
        <taxon>ecological metagenomes</taxon>
    </lineage>
</organism>
<feature type="coiled-coil region" evidence="1">
    <location>
        <begin position="56"/>
        <end position="83"/>
    </location>
</feature>
<sequence>MEYSVIQVGSIKELEDAVRKMIGSGWMPLGGMNVYASGDHGPPDYYQTMVRKLDDIAASNAQMTDLKTEINYLNDELTEWLEDH</sequence>
<proteinExistence type="predicted"/>
<accession>A0A381N9F1</accession>